<comment type="caution">
    <text evidence="6">The sequence shown here is derived from an EMBL/GenBank/DDBJ whole genome shotgun (WGS) entry which is preliminary data.</text>
</comment>
<evidence type="ECO:0000256" key="3">
    <source>
        <dbReference type="ARBA" id="ARBA00023163"/>
    </source>
</evidence>
<evidence type="ECO:0000256" key="4">
    <source>
        <dbReference type="PROSITE-ProRule" id="PRU00335"/>
    </source>
</evidence>
<dbReference type="Gene3D" id="1.10.10.60">
    <property type="entry name" value="Homeodomain-like"/>
    <property type="match status" value="1"/>
</dbReference>
<dbReference type="EMBL" id="RKHL01000001">
    <property type="protein sequence ID" value="ROR82642.1"/>
    <property type="molecule type" value="Genomic_DNA"/>
</dbReference>
<dbReference type="AlphaFoldDB" id="A0A3N2C571"/>
<evidence type="ECO:0000313" key="7">
    <source>
        <dbReference type="Proteomes" id="UP000266915"/>
    </source>
</evidence>
<dbReference type="Pfam" id="PF00440">
    <property type="entry name" value="TetR_N"/>
    <property type="match status" value="1"/>
</dbReference>
<dbReference type="GO" id="GO:0003700">
    <property type="term" value="F:DNA-binding transcription factor activity"/>
    <property type="evidence" value="ECO:0007669"/>
    <property type="project" value="TreeGrafter"/>
</dbReference>
<gene>
    <name evidence="6" type="ORF">EDD42_2735</name>
</gene>
<evidence type="ECO:0000256" key="2">
    <source>
        <dbReference type="ARBA" id="ARBA00023125"/>
    </source>
</evidence>
<keyword evidence="7" id="KW-1185">Reference proteome</keyword>
<keyword evidence="1" id="KW-0805">Transcription regulation</keyword>
<dbReference type="GO" id="GO:0000976">
    <property type="term" value="F:transcription cis-regulatory region binding"/>
    <property type="evidence" value="ECO:0007669"/>
    <property type="project" value="TreeGrafter"/>
</dbReference>
<protein>
    <submittedName>
        <fullName evidence="6">TetR family transcriptional regulator</fullName>
    </submittedName>
</protein>
<dbReference type="InterPro" id="IPR023772">
    <property type="entry name" value="DNA-bd_HTH_TetR-type_CS"/>
</dbReference>
<dbReference type="InterPro" id="IPR009057">
    <property type="entry name" value="Homeodomain-like_sf"/>
</dbReference>
<dbReference type="SUPFAM" id="SSF46689">
    <property type="entry name" value="Homeodomain-like"/>
    <property type="match status" value="1"/>
</dbReference>
<dbReference type="PROSITE" id="PS01081">
    <property type="entry name" value="HTH_TETR_1"/>
    <property type="match status" value="1"/>
</dbReference>
<keyword evidence="3" id="KW-0804">Transcription</keyword>
<dbReference type="Proteomes" id="UP000266915">
    <property type="component" value="Unassembled WGS sequence"/>
</dbReference>
<evidence type="ECO:0000256" key="1">
    <source>
        <dbReference type="ARBA" id="ARBA00023015"/>
    </source>
</evidence>
<dbReference type="PANTHER" id="PTHR30055">
    <property type="entry name" value="HTH-TYPE TRANSCRIPTIONAL REGULATOR RUTR"/>
    <property type="match status" value="1"/>
</dbReference>
<dbReference type="InterPro" id="IPR050109">
    <property type="entry name" value="HTH-type_TetR-like_transc_reg"/>
</dbReference>
<reference evidence="6 7" key="1">
    <citation type="submission" date="2018-11" db="EMBL/GenBank/DDBJ databases">
        <title>Sequencing the genomes of 1000 actinobacteria strains.</title>
        <authorList>
            <person name="Klenk H.-P."/>
        </authorList>
    </citation>
    <scope>NUCLEOTIDE SEQUENCE [LARGE SCALE GENOMIC DNA]</scope>
    <source>
        <strain evidence="6 7">DSM 14012</strain>
    </source>
</reference>
<evidence type="ECO:0000313" key="6">
    <source>
        <dbReference type="EMBL" id="ROR82642.1"/>
    </source>
</evidence>
<proteinExistence type="predicted"/>
<evidence type="ECO:0000259" key="5">
    <source>
        <dbReference type="PROSITE" id="PS50977"/>
    </source>
</evidence>
<name>A0A3N2C571_9MICO</name>
<dbReference type="Gene3D" id="1.10.357.10">
    <property type="entry name" value="Tetracycline Repressor, domain 2"/>
    <property type="match status" value="1"/>
</dbReference>
<dbReference type="PROSITE" id="PS50977">
    <property type="entry name" value="HTH_TETR_2"/>
    <property type="match status" value="1"/>
</dbReference>
<dbReference type="InterPro" id="IPR001647">
    <property type="entry name" value="HTH_TetR"/>
</dbReference>
<dbReference type="PANTHER" id="PTHR30055:SF238">
    <property type="entry name" value="MYCOFACTOCIN BIOSYNTHESIS TRANSCRIPTIONAL REGULATOR MFTR-RELATED"/>
    <property type="match status" value="1"/>
</dbReference>
<feature type="domain" description="HTH tetR-type" evidence="5">
    <location>
        <begin position="17"/>
        <end position="77"/>
    </location>
</feature>
<feature type="DNA-binding region" description="H-T-H motif" evidence="4">
    <location>
        <begin position="40"/>
        <end position="59"/>
    </location>
</feature>
<organism evidence="6 7">
    <name type="scientific">Plantibacter flavus</name>
    <dbReference type="NCBI Taxonomy" id="150123"/>
    <lineage>
        <taxon>Bacteria</taxon>
        <taxon>Bacillati</taxon>
        <taxon>Actinomycetota</taxon>
        <taxon>Actinomycetes</taxon>
        <taxon>Micrococcales</taxon>
        <taxon>Microbacteriaceae</taxon>
        <taxon>Plantibacter</taxon>
    </lineage>
</organism>
<accession>A0A3N2C571</accession>
<sequence length="213" mass="23887">MTMTAPAELGLRERKRLATRRAIQHAVLTLASEQGLENVTVEEVSRRAEVSPRTFFNYFGTKEEALIGDIPLIPDGDALHAFLTAGPATDVLTDLGELLARTVGDADEDVEIHHLRKDVLRDHPHLLGARIASMRGFEEGLYKVVERRVLNDDPTLVKDAEALFDRCWMVTMVGFAGLRHAWRCWADAPTPGSLAERIRRSFAELYTTVQKLR</sequence>
<keyword evidence="2 4" id="KW-0238">DNA-binding</keyword>